<dbReference type="Gene3D" id="3.40.50.10610">
    <property type="entry name" value="ABC-type transport auxiliary lipoprotein component"/>
    <property type="match status" value="1"/>
</dbReference>
<dbReference type="Pfam" id="PF16538">
    <property type="entry name" value="FlgT_C"/>
    <property type="match status" value="1"/>
</dbReference>
<gene>
    <name evidence="7" type="ORF">SAMN05216582_10659</name>
</gene>
<dbReference type="GO" id="GO:0030288">
    <property type="term" value="C:outer membrane-bounded periplasmic space"/>
    <property type="evidence" value="ECO:0007669"/>
    <property type="project" value="InterPro"/>
</dbReference>
<feature type="domain" description="Flagellar assembly protein T C-terminal" evidence="6">
    <location>
        <begin position="209"/>
        <end position="281"/>
    </location>
</feature>
<dbReference type="InterPro" id="IPR032388">
    <property type="entry name" value="FlgT_C"/>
</dbReference>
<dbReference type="Pfam" id="PF03783">
    <property type="entry name" value="CsgG"/>
    <property type="match status" value="1"/>
</dbReference>
<evidence type="ECO:0000256" key="3">
    <source>
        <dbReference type="ARBA" id="ARBA00023136"/>
    </source>
</evidence>
<dbReference type="AlphaFoldDB" id="A0A1M6T3K0"/>
<name>A0A1M6T3K0_SELRU</name>
<dbReference type="Proteomes" id="UP000184263">
    <property type="component" value="Unassembled WGS sequence"/>
</dbReference>
<keyword evidence="2" id="KW-0732">Signal</keyword>
<dbReference type="PANTHER" id="PTHR41164">
    <property type="entry name" value="CURLI PRODUCTION ASSEMBLY/TRANSPORT COMPONENT CSGG"/>
    <property type="match status" value="1"/>
</dbReference>
<dbReference type="PANTHER" id="PTHR41164:SF1">
    <property type="entry name" value="CURLI PRODUCTION ASSEMBLY_TRANSPORT COMPONENT CSGG"/>
    <property type="match status" value="1"/>
</dbReference>
<protein>
    <submittedName>
        <fullName evidence="7">Curli production assembly/transport component CsgG</fullName>
    </submittedName>
</protein>
<organism evidence="7 8">
    <name type="scientific">Selenomonas ruminantium</name>
    <dbReference type="NCBI Taxonomy" id="971"/>
    <lineage>
        <taxon>Bacteria</taxon>
        <taxon>Bacillati</taxon>
        <taxon>Bacillota</taxon>
        <taxon>Negativicutes</taxon>
        <taxon>Selenomonadales</taxon>
        <taxon>Selenomonadaceae</taxon>
        <taxon>Selenomonas</taxon>
    </lineage>
</organism>
<keyword evidence="3" id="KW-0472">Membrane</keyword>
<evidence type="ECO:0000256" key="1">
    <source>
        <dbReference type="ARBA" id="ARBA00022475"/>
    </source>
</evidence>
<dbReference type="Gene3D" id="2.40.10.410">
    <property type="entry name" value="FlgT, C-terminal domain"/>
    <property type="match status" value="1"/>
</dbReference>
<sequence length="284" mass="31163">MWRSLFRCLGIAILAAAVWGAGMMTTEAAKKRVAIMPLEKTFVLSDSAESEETVANVMSDQLVVAVQESGNYTVVERTQFDKAMQEQGFQNLYADPEYVAEMGKIFGGQYILVGKITMVKTRAADKSNFMKRITAKFDAAYRTSIAVELRMVDCQTSEVVLAKTVEADRGGKDANDSLYNACKEVAEHFMRDIQAQHPFTGRIIEVKGSEIYIDQGQSSGLHKGDVLLIAREDTPLEANGKIIGMTQINLGKARVTEVLADYAICRITEGGGSIQKGDIVKRGK</sequence>
<dbReference type="OrthoDB" id="1677892at2"/>
<proteinExistence type="predicted"/>
<evidence type="ECO:0000256" key="5">
    <source>
        <dbReference type="ARBA" id="ARBA00023288"/>
    </source>
</evidence>
<keyword evidence="5" id="KW-0449">Lipoprotein</keyword>
<evidence type="ECO:0000313" key="8">
    <source>
        <dbReference type="Proteomes" id="UP000184263"/>
    </source>
</evidence>
<keyword evidence="4" id="KW-0564">Palmitate</keyword>
<dbReference type="InterPro" id="IPR005534">
    <property type="entry name" value="Curli_assmbl/transp-comp_CsgG"/>
</dbReference>
<evidence type="ECO:0000259" key="6">
    <source>
        <dbReference type="Pfam" id="PF16538"/>
    </source>
</evidence>
<evidence type="ECO:0000313" key="7">
    <source>
        <dbReference type="EMBL" id="SHK51593.1"/>
    </source>
</evidence>
<evidence type="ECO:0000256" key="4">
    <source>
        <dbReference type="ARBA" id="ARBA00023139"/>
    </source>
</evidence>
<dbReference type="EMBL" id="FRBC01000006">
    <property type="protein sequence ID" value="SHK51593.1"/>
    <property type="molecule type" value="Genomic_DNA"/>
</dbReference>
<reference evidence="7 8" key="1">
    <citation type="submission" date="2016-11" db="EMBL/GenBank/DDBJ databases">
        <authorList>
            <person name="Jaros S."/>
            <person name="Januszkiewicz K."/>
            <person name="Wedrychowicz H."/>
        </authorList>
    </citation>
    <scope>NUCLEOTIDE SEQUENCE [LARGE SCALE GENOMIC DNA]</scope>
    <source>
        <strain evidence="7 8">HD4</strain>
    </source>
</reference>
<keyword evidence="1" id="KW-1003">Cell membrane</keyword>
<evidence type="ECO:0000256" key="2">
    <source>
        <dbReference type="ARBA" id="ARBA00022729"/>
    </source>
</evidence>
<dbReference type="InterPro" id="IPR038165">
    <property type="entry name" value="FlgT_C_sf"/>
</dbReference>
<accession>A0A1M6T3K0</accession>